<dbReference type="RefSeq" id="WP_196954048.1">
    <property type="nucleotide sequence ID" value="NZ_JADWYK010000002.1"/>
</dbReference>
<evidence type="ECO:0000313" key="10">
    <source>
        <dbReference type="Proteomes" id="UP000601099"/>
    </source>
</evidence>
<name>A0ABS0KYV5_9BACT</name>
<dbReference type="NCBIfam" id="TIGR04178">
    <property type="entry name" value="exo_archaeo"/>
    <property type="match status" value="1"/>
</dbReference>
<accession>A0ABS0KYV5</accession>
<keyword evidence="3" id="KW-0645">Protease</keyword>
<evidence type="ECO:0000256" key="3">
    <source>
        <dbReference type="ARBA" id="ARBA00022670"/>
    </source>
</evidence>
<evidence type="ECO:0000256" key="8">
    <source>
        <dbReference type="SAM" id="Phobius"/>
    </source>
</evidence>
<sequence length="169" mass="18919">MDTRKRQLIRFGLLSLGIYFLWLGVYENWLGPDHRLDTELSNNIAAGSALTLRLIGFDAGTASQHIVTIAGQQVVAVWPPCNGLVLYALFTGFVLAFPGPAKSKLWFIPIGIAAIYLINILRVAALALNHVYARGSVDFNHHYTFTFIVYAFILLLWGLWVRRFTQPAV</sequence>
<dbReference type="NCBIfam" id="NF046081">
    <property type="entry name" value="exosort_XrtX"/>
    <property type="match status" value="1"/>
</dbReference>
<keyword evidence="2" id="KW-1003">Cell membrane</keyword>
<dbReference type="InterPro" id="IPR026392">
    <property type="entry name" value="Exo/Archaeosortase_dom"/>
</dbReference>
<evidence type="ECO:0000256" key="5">
    <source>
        <dbReference type="ARBA" id="ARBA00022801"/>
    </source>
</evidence>
<organism evidence="9 10">
    <name type="scientific">Hymenobacter guriensis</name>
    <dbReference type="NCBI Taxonomy" id="2793065"/>
    <lineage>
        <taxon>Bacteria</taxon>
        <taxon>Pseudomonadati</taxon>
        <taxon>Bacteroidota</taxon>
        <taxon>Cytophagia</taxon>
        <taxon>Cytophagales</taxon>
        <taxon>Hymenobacteraceae</taxon>
        <taxon>Hymenobacter</taxon>
    </lineage>
</organism>
<evidence type="ECO:0000256" key="1">
    <source>
        <dbReference type="ARBA" id="ARBA00004651"/>
    </source>
</evidence>
<evidence type="ECO:0000256" key="4">
    <source>
        <dbReference type="ARBA" id="ARBA00022692"/>
    </source>
</evidence>
<feature type="transmembrane region" description="Helical" evidence="8">
    <location>
        <begin position="7"/>
        <end position="26"/>
    </location>
</feature>
<reference evidence="9 10" key="1">
    <citation type="submission" date="2020-11" db="EMBL/GenBank/DDBJ databases">
        <title>Hymenobacter sp.</title>
        <authorList>
            <person name="Kim M.K."/>
        </authorList>
    </citation>
    <scope>NUCLEOTIDE SEQUENCE [LARGE SCALE GENOMIC DNA]</scope>
    <source>
        <strain evidence="9 10">BT594</strain>
    </source>
</reference>
<dbReference type="EMBL" id="JADWYK010000002">
    <property type="protein sequence ID" value="MBG8553042.1"/>
    <property type="molecule type" value="Genomic_DNA"/>
</dbReference>
<evidence type="ECO:0000256" key="6">
    <source>
        <dbReference type="ARBA" id="ARBA00022989"/>
    </source>
</evidence>
<evidence type="ECO:0000256" key="2">
    <source>
        <dbReference type="ARBA" id="ARBA00022475"/>
    </source>
</evidence>
<feature type="transmembrane region" description="Helical" evidence="8">
    <location>
        <begin position="140"/>
        <end position="161"/>
    </location>
</feature>
<feature type="transmembrane region" description="Helical" evidence="8">
    <location>
        <begin position="77"/>
        <end position="98"/>
    </location>
</feature>
<dbReference type="InterPro" id="IPR019127">
    <property type="entry name" value="Exosortase"/>
</dbReference>
<keyword evidence="4 8" id="KW-0812">Transmembrane</keyword>
<evidence type="ECO:0000256" key="7">
    <source>
        <dbReference type="ARBA" id="ARBA00023136"/>
    </source>
</evidence>
<comment type="subcellular location">
    <subcellularLocation>
        <location evidence="1">Cell membrane</location>
        <topology evidence="1">Multi-pass membrane protein</topology>
    </subcellularLocation>
</comment>
<gene>
    <name evidence="9" type="ORF">I5L79_05765</name>
</gene>
<dbReference type="Pfam" id="PF09721">
    <property type="entry name" value="Exosortase_EpsH"/>
    <property type="match status" value="1"/>
</dbReference>
<feature type="transmembrane region" description="Helical" evidence="8">
    <location>
        <begin position="105"/>
        <end position="128"/>
    </location>
</feature>
<keyword evidence="5" id="KW-0378">Hydrolase</keyword>
<proteinExistence type="predicted"/>
<keyword evidence="7 8" id="KW-0472">Membrane</keyword>
<keyword evidence="6 8" id="KW-1133">Transmembrane helix</keyword>
<protein>
    <submittedName>
        <fullName evidence="9">Archaeosortase/exosortase family protein</fullName>
    </submittedName>
</protein>
<comment type="caution">
    <text evidence="9">The sequence shown here is derived from an EMBL/GenBank/DDBJ whole genome shotgun (WGS) entry which is preliminary data.</text>
</comment>
<dbReference type="Proteomes" id="UP000601099">
    <property type="component" value="Unassembled WGS sequence"/>
</dbReference>
<keyword evidence="10" id="KW-1185">Reference proteome</keyword>
<evidence type="ECO:0000313" key="9">
    <source>
        <dbReference type="EMBL" id="MBG8553042.1"/>
    </source>
</evidence>